<dbReference type="CDD" id="cd22160">
    <property type="entry name" value="F-box_AtFBL13-like"/>
    <property type="match status" value="4"/>
</dbReference>
<evidence type="ECO:0000259" key="1">
    <source>
        <dbReference type="PROSITE" id="PS50181"/>
    </source>
</evidence>
<dbReference type="InterPro" id="IPR053772">
    <property type="entry name" value="At1g61320/At1g61330-like"/>
</dbReference>
<dbReference type="PANTHER" id="PTHR34145:SF79">
    <property type="entry name" value="F-BOX DOMAIN, FBD DOMAIN, LEUCINE-RICH REPEAT DOMAIN SUPERFAMILY"/>
    <property type="match status" value="1"/>
</dbReference>
<proteinExistence type="predicted"/>
<dbReference type="Pfam" id="PF23622">
    <property type="entry name" value="LRR_At1g61320_AtMIF1"/>
    <property type="match status" value="4"/>
</dbReference>
<keyword evidence="3" id="KW-1185">Reference proteome</keyword>
<dbReference type="Gene3D" id="3.80.10.10">
    <property type="entry name" value="Ribonuclease Inhibitor"/>
    <property type="match status" value="4"/>
</dbReference>
<dbReference type="SUPFAM" id="SSF81383">
    <property type="entry name" value="F-box domain"/>
    <property type="match status" value="4"/>
</dbReference>
<dbReference type="InterPro" id="IPR036047">
    <property type="entry name" value="F-box-like_dom_sf"/>
</dbReference>
<dbReference type="PANTHER" id="PTHR34145">
    <property type="entry name" value="OS02G0105600 PROTEIN"/>
    <property type="match status" value="1"/>
</dbReference>
<organism evidence="2 3">
    <name type="scientific">Centaurea solstitialis</name>
    <name type="common">yellow star-thistle</name>
    <dbReference type="NCBI Taxonomy" id="347529"/>
    <lineage>
        <taxon>Eukaryota</taxon>
        <taxon>Viridiplantae</taxon>
        <taxon>Streptophyta</taxon>
        <taxon>Embryophyta</taxon>
        <taxon>Tracheophyta</taxon>
        <taxon>Spermatophyta</taxon>
        <taxon>Magnoliopsida</taxon>
        <taxon>eudicotyledons</taxon>
        <taxon>Gunneridae</taxon>
        <taxon>Pentapetalae</taxon>
        <taxon>asterids</taxon>
        <taxon>campanulids</taxon>
        <taxon>Asterales</taxon>
        <taxon>Asteraceae</taxon>
        <taxon>Carduoideae</taxon>
        <taxon>Cardueae</taxon>
        <taxon>Centaureinae</taxon>
        <taxon>Centaurea</taxon>
    </lineage>
</organism>
<dbReference type="InterPro" id="IPR032675">
    <property type="entry name" value="LRR_dom_sf"/>
</dbReference>
<dbReference type="InterPro" id="IPR001810">
    <property type="entry name" value="F-box_dom"/>
</dbReference>
<gene>
    <name evidence="2" type="ORF">OSB04_026342</name>
</gene>
<feature type="domain" description="F-box" evidence="1">
    <location>
        <begin position="30"/>
        <end position="66"/>
    </location>
</feature>
<evidence type="ECO:0000313" key="2">
    <source>
        <dbReference type="EMBL" id="KAJ9539836.1"/>
    </source>
</evidence>
<dbReference type="SUPFAM" id="SSF52047">
    <property type="entry name" value="RNI-like"/>
    <property type="match status" value="4"/>
</dbReference>
<dbReference type="PROSITE" id="PS50181">
    <property type="entry name" value="FBOX"/>
    <property type="match status" value="4"/>
</dbReference>
<feature type="domain" description="F-box" evidence="1">
    <location>
        <begin position="716"/>
        <end position="770"/>
    </location>
</feature>
<name>A0AA38SPX9_9ASTR</name>
<dbReference type="Pfam" id="PF00646">
    <property type="entry name" value="F-box"/>
    <property type="match status" value="4"/>
</dbReference>
<feature type="domain" description="F-box" evidence="1">
    <location>
        <begin position="343"/>
        <end position="379"/>
    </location>
</feature>
<dbReference type="SMART" id="SM00256">
    <property type="entry name" value="FBOX"/>
    <property type="match status" value="4"/>
</dbReference>
<dbReference type="InterPro" id="IPR053781">
    <property type="entry name" value="F-box_AtFBL13-like"/>
</dbReference>
<reference evidence="2" key="1">
    <citation type="submission" date="2023-03" db="EMBL/GenBank/DDBJ databases">
        <title>Chromosome-scale reference genome and RAD-based genetic map of yellow starthistle (Centaurea solstitialis) reveal putative structural variation and QTLs associated with invader traits.</title>
        <authorList>
            <person name="Reatini B."/>
            <person name="Cang F.A."/>
            <person name="Jiang Q."/>
            <person name="Mckibben M.T.W."/>
            <person name="Barker M.S."/>
            <person name="Rieseberg L.H."/>
            <person name="Dlugosch K.M."/>
        </authorList>
    </citation>
    <scope>NUCLEOTIDE SEQUENCE</scope>
    <source>
        <strain evidence="2">CAN-66</strain>
        <tissue evidence="2">Leaf</tissue>
    </source>
</reference>
<evidence type="ECO:0000313" key="3">
    <source>
        <dbReference type="Proteomes" id="UP001172457"/>
    </source>
</evidence>
<dbReference type="Gene3D" id="1.20.1280.50">
    <property type="match status" value="3"/>
</dbReference>
<sequence>MKKIGEQISVLCGKIGLAQKMDVLHNFGHYNQLSRLPDDILVSILSCLPIKDAVATSLLSRRWRFLWCQIDRLLFAGKGRWSLRCIDHIIRQHKNSTIDRLKICFDLDKNAQGTMSKLIKFAILKNIQMLELDFDRDRGFLLDVQFLRVLVTEMKSLKSLKLKCVDVNDEGLRKILSYCPVLEHLSIVGSRTLRKVEILGKGLALKTLVMISYSILESVEILDSNIVSFSCDGLLIYTLRLDNLQKLEKICIKNLLYSWEELNDMFRWISCSVPNLQFLELEPVCYPVSKLIRPFPELQKLKQLIIGGVVQWDPLQLTSLVEACPNLQRLTIKEDILYDLGPYDQLSRLPDEIIFPILSSLPIKEAVATGLLSRRWRFLWCQIDRLLFADEGRWSLGCIDHIIRHHKNPTIEKLTICFDLDKYATGTMTKLIKFVISKNIQMLEFDFGRRLGSSLDGQSFNVLLFEIKYINSLKSLKLNCVDVNDEGVRKILRYCPVLEHLSIVGSRRLGNVGIQGEGLALKTLVMRSCDRLQSLEILDSNIVSFCCESSALRTLRLDNLQKLEKICIHSWMELNDMFYQMSCSVPNLQVLELELFDFAVSALVPPFPELQKLKQLIIGVVQWDLFQLTSLVEACPNLQTLTITKSFTLRKTSMEVRKIAKKPHQCLEVVEIDSYHCEINKFELAMYFFRNCVALKKLVIKPSMELDDELHDLGPDDLLSRLPDEILVSILSSLPLKVAAATSLLSRRWRYLWCQTDHLVLEDKQRWNARQRAFSEEESHNYMSWVDHIIRQHKSPTIKKFQICFGLGETANGAIDEWVKYAISKNVRCIKLSLLSSRSRTSGNYSFPNNPVMEIKFLKTLVLNHVDVDDEGLKKILSNCPVLENLSIKRSYKLVKPEIHGNDLALKNLNMESCYGLESIEIRDTNIVFFSYLDLQITLRLDNLQKLETICICKDQSWEELNDLFCQISCLPCLQALELVVFPVKEAIELHPFPKLQKLEQLVFKVVYEAHDDGFLILPSLLEACPNLRGLIVMRISWPELEKTNREVRQMKPHQHLEVVVMEEYLGWTSDVELFMFLIQNCVALKKFVIQPKKDKNGAAYHAQQQLKPITPAGVELISLFILTKDEEDRELISSLWEKVGLVQKKDVFHNLDPNDQLSRLPDEILVIILSFLPINDAVATSLLSRRWRFLWCQIDRLLFAEEGIWSLTCIDHIIRQHNNPTIDKLKICFDLDKNAKGTMSKLIKFAISKNIQTLELDFDRDRGFFLDGQSFNVLVTEMKSLKSLKSKCVDVNNEGLRKLLSNCPILEHLSVVGSRKLVNAKIHGKGLALRTLVMRSCIILESIEILDSNIVSFSCDCLSLCTLRLDNLQKLEKICIGKFHSWKELNHMFCQISSCRVPNLQVLELELYGVQLSGLFRPFSNLQKFKQLIIRVVEWGAGDDLLRLTSLVEACPDLQRLTIRKICSFRPGKMSRQVREIALRQNQRSEVVEMLGNFFGINNFVLAKIPHQCLEVVEIEDYNCRTESLELAIYFIQNCVALKKLVIKPFLELNFTTNEIGCARDNA</sequence>
<comment type="caution">
    <text evidence="2">The sequence shown here is derived from an EMBL/GenBank/DDBJ whole genome shotgun (WGS) entry which is preliminary data.</text>
</comment>
<protein>
    <recommendedName>
        <fullName evidence="1">F-box domain-containing protein</fullName>
    </recommendedName>
</protein>
<accession>A0AA38SPX9</accession>
<dbReference type="EMBL" id="JARYMX010000007">
    <property type="protein sequence ID" value="KAJ9539836.1"/>
    <property type="molecule type" value="Genomic_DNA"/>
</dbReference>
<feature type="domain" description="F-box" evidence="1">
    <location>
        <begin position="1155"/>
        <end position="1191"/>
    </location>
</feature>
<dbReference type="InterPro" id="IPR055357">
    <property type="entry name" value="LRR_At1g61320_AtMIF1"/>
</dbReference>
<dbReference type="Proteomes" id="UP001172457">
    <property type="component" value="Chromosome 7"/>
</dbReference>